<gene>
    <name evidence="1" type="ORF">IC229_19385</name>
</gene>
<comment type="caution">
    <text evidence="1">The sequence shown here is derived from an EMBL/GenBank/DDBJ whole genome shotgun (WGS) entry which is preliminary data.</text>
</comment>
<proteinExistence type="predicted"/>
<evidence type="ECO:0000313" key="1">
    <source>
        <dbReference type="EMBL" id="MBD2702819.1"/>
    </source>
</evidence>
<dbReference type="AlphaFoldDB" id="A0A926XXY4"/>
<sequence length="383" mass="43334">MKVNTLGSGLWLFVTLCLLAYKGFGQIRYFRTPTLPFKADTTLAYEAAAEDSIVNDTLFQMRSKEGFPVAYYRKIRTSVCFDNKCRLLKVNLYWNPTGRYLGFVLDKGEFLSKAKHKPFKKAEYARMSDILADPFSPLATLAYSEIAPSVKPVDPADEVDGVSSATAKNVLDYVVEGAAYTTYKMWHVVYGPTQEEVTRLTQKSLSPELLLVILDSPDGLDKRWGLDHIRGNVSLTPALQTKLFTFINGDKYNLTERAIHALDPGEAQDDSWQVLLADKLAVTNYATQKLIINKFKEVARLDPQAKKSMAERLPSLNGELINNTLDVFQKHRVTDVETCRRIVDLLNNPNQFVARKAFSYLEKLPIDDQKIAEQLKAYKLKIN</sequence>
<accession>A0A926XXY4</accession>
<dbReference type="RefSeq" id="WP_190888663.1">
    <property type="nucleotide sequence ID" value="NZ_JACWZY010000017.1"/>
</dbReference>
<keyword evidence="2" id="KW-1185">Reference proteome</keyword>
<reference evidence="1" key="1">
    <citation type="submission" date="2020-09" db="EMBL/GenBank/DDBJ databases">
        <authorList>
            <person name="Kim M.K."/>
        </authorList>
    </citation>
    <scope>NUCLEOTIDE SEQUENCE</scope>
    <source>
        <strain evidence="1">BT702</strain>
    </source>
</reference>
<dbReference type="Proteomes" id="UP000598820">
    <property type="component" value="Unassembled WGS sequence"/>
</dbReference>
<evidence type="ECO:0000313" key="2">
    <source>
        <dbReference type="Proteomes" id="UP000598820"/>
    </source>
</evidence>
<dbReference type="EMBL" id="JACWZY010000017">
    <property type="protein sequence ID" value="MBD2702819.1"/>
    <property type="molecule type" value="Genomic_DNA"/>
</dbReference>
<organism evidence="1 2">
    <name type="scientific">Spirosoma profusum</name>
    <dbReference type="NCBI Taxonomy" id="2771354"/>
    <lineage>
        <taxon>Bacteria</taxon>
        <taxon>Pseudomonadati</taxon>
        <taxon>Bacteroidota</taxon>
        <taxon>Cytophagia</taxon>
        <taxon>Cytophagales</taxon>
        <taxon>Cytophagaceae</taxon>
        <taxon>Spirosoma</taxon>
    </lineage>
</organism>
<protein>
    <submittedName>
        <fullName evidence="1">Uncharacterized protein</fullName>
    </submittedName>
</protein>
<name>A0A926XXY4_9BACT</name>